<gene>
    <name evidence="1" type="ORF">HMPREF1872_00164</name>
</gene>
<dbReference type="EMBL" id="LSCV01000002">
    <property type="protein sequence ID" value="KXB42488.1"/>
    <property type="molecule type" value="Genomic_DNA"/>
</dbReference>
<accession>A0A133YH11</accession>
<dbReference type="STRING" id="1497955.HMPREF1872_00164"/>
<evidence type="ECO:0000313" key="1">
    <source>
        <dbReference type="EMBL" id="KXB42488.1"/>
    </source>
</evidence>
<sequence length="298" mass="34685">MLVYSRIISPGSKVSSLESSKLFLEQPKCELHQIYGALEFISKENDFFQSTLYNNSLKLIPRNSDVLYYDCTNYYFEIENEDDFRKYGIYKEHLPNPIVQMGMFMDANGIPLTFSMFNGNQNEQPSMTALERKVVRDFNTSNFIVCTDAGLSSTDNRKFNNIQGRKFVCTQSINKLKGFIKDFCLDNDGWHLPNSDRNYKLNEINEIADFDKIFYKDRWINENGLEQHLIVTYSVKYRDYQRNIRQKQLDRAFNLVNSKANLEKAKPNDPKIAGQSQTSNLKMPINPLNKPTFLTCKA</sequence>
<reference evidence="2" key="1">
    <citation type="submission" date="2016-01" db="EMBL/GenBank/DDBJ databases">
        <authorList>
            <person name="Mitreva M."/>
            <person name="Pepin K.H."/>
            <person name="Mihindukulasuriya K.A."/>
            <person name="Fulton R."/>
            <person name="Fronick C."/>
            <person name="O'Laughlin M."/>
            <person name="Miner T."/>
            <person name="Herter B."/>
            <person name="Rosa B.A."/>
            <person name="Cordes M."/>
            <person name="Tomlinson C."/>
            <person name="Wollam A."/>
            <person name="Palsikar V.B."/>
            <person name="Mardis E.R."/>
            <person name="Wilson R.K."/>
        </authorList>
    </citation>
    <scope>NUCLEOTIDE SEQUENCE [LARGE SCALE GENOMIC DNA]</scope>
    <source>
        <strain evidence="2">KA00274</strain>
    </source>
</reference>
<keyword evidence="2" id="KW-1185">Reference proteome</keyword>
<proteinExistence type="predicted"/>
<evidence type="ECO:0008006" key="3">
    <source>
        <dbReference type="Google" id="ProtNLM"/>
    </source>
</evidence>
<dbReference type="AlphaFoldDB" id="A0A133YH11"/>
<dbReference type="PATRIC" id="fig|1497955.3.peg.159"/>
<organism evidence="1 2">
    <name type="scientific">Amygdalobacter nucleatus</name>
    <dbReference type="NCBI Taxonomy" id="3029274"/>
    <lineage>
        <taxon>Bacteria</taxon>
        <taxon>Bacillati</taxon>
        <taxon>Bacillota</taxon>
        <taxon>Clostridia</taxon>
        <taxon>Eubacteriales</taxon>
        <taxon>Oscillospiraceae</taxon>
        <taxon>Amygdalobacter</taxon>
    </lineage>
</organism>
<name>A0A133YH11_9FIRM</name>
<dbReference type="Proteomes" id="UP000070080">
    <property type="component" value="Unassembled WGS sequence"/>
</dbReference>
<evidence type="ECO:0000313" key="2">
    <source>
        <dbReference type="Proteomes" id="UP000070080"/>
    </source>
</evidence>
<comment type="caution">
    <text evidence="1">The sequence shown here is derived from an EMBL/GenBank/DDBJ whole genome shotgun (WGS) entry which is preliminary data.</text>
</comment>
<protein>
    <recommendedName>
        <fullName evidence="3">Transposase IS4-like domain-containing protein</fullName>
    </recommendedName>
</protein>